<keyword evidence="4" id="KW-0472">Membrane</keyword>
<keyword evidence="2" id="KW-0812">Transmembrane</keyword>
<evidence type="ECO:0000256" key="4">
    <source>
        <dbReference type="ARBA" id="ARBA00023136"/>
    </source>
</evidence>
<accession>A0A087UTP2</accession>
<name>A0A087UTP2_STEMI</name>
<keyword evidence="6" id="KW-0325">Glycoprotein</keyword>
<keyword evidence="8" id="KW-1185">Reference proteome</keyword>
<feature type="non-terminal residue" evidence="7">
    <location>
        <position position="83"/>
    </location>
</feature>
<evidence type="ECO:0000256" key="1">
    <source>
        <dbReference type="ARBA" id="ARBA00004141"/>
    </source>
</evidence>
<dbReference type="AlphaFoldDB" id="A0A087UTP2"/>
<dbReference type="Proteomes" id="UP000054359">
    <property type="component" value="Unassembled WGS sequence"/>
</dbReference>
<sequence length="83" mass="8751">MECGSVINSEAVQNLEAALWTVDRMNEDRASLAGARLGIAVIDTCSSALLATQKLATYVTNSHLDQMSSLAFVSTTSADETLA</sequence>
<comment type="subcellular location">
    <subcellularLocation>
        <location evidence="1">Membrane</location>
        <topology evidence="1">Multi-pass membrane protein</topology>
    </subcellularLocation>
</comment>
<dbReference type="PRINTS" id="PR00248">
    <property type="entry name" value="GPCRMGR"/>
</dbReference>
<dbReference type="GO" id="GO:0016020">
    <property type="term" value="C:membrane"/>
    <property type="evidence" value="ECO:0007669"/>
    <property type="project" value="UniProtKB-SubCell"/>
</dbReference>
<dbReference type="Gene3D" id="3.40.50.2300">
    <property type="match status" value="1"/>
</dbReference>
<evidence type="ECO:0000256" key="2">
    <source>
        <dbReference type="ARBA" id="ARBA00022692"/>
    </source>
</evidence>
<keyword evidence="5 7" id="KW-0675">Receptor</keyword>
<dbReference type="SUPFAM" id="SSF53822">
    <property type="entry name" value="Periplasmic binding protein-like I"/>
    <property type="match status" value="1"/>
</dbReference>
<dbReference type="InterPro" id="IPR000337">
    <property type="entry name" value="GPCR_3"/>
</dbReference>
<gene>
    <name evidence="7" type="ORF">X975_07956</name>
</gene>
<dbReference type="InterPro" id="IPR028082">
    <property type="entry name" value="Peripla_BP_I"/>
</dbReference>
<evidence type="ECO:0000313" key="7">
    <source>
        <dbReference type="EMBL" id="KFM80731.1"/>
    </source>
</evidence>
<organism evidence="7 8">
    <name type="scientific">Stegodyphus mimosarum</name>
    <name type="common">African social velvet spider</name>
    <dbReference type="NCBI Taxonomy" id="407821"/>
    <lineage>
        <taxon>Eukaryota</taxon>
        <taxon>Metazoa</taxon>
        <taxon>Ecdysozoa</taxon>
        <taxon>Arthropoda</taxon>
        <taxon>Chelicerata</taxon>
        <taxon>Arachnida</taxon>
        <taxon>Araneae</taxon>
        <taxon>Araneomorphae</taxon>
        <taxon>Entelegynae</taxon>
        <taxon>Eresoidea</taxon>
        <taxon>Eresidae</taxon>
        <taxon>Stegodyphus</taxon>
    </lineage>
</organism>
<evidence type="ECO:0000256" key="5">
    <source>
        <dbReference type="ARBA" id="ARBA00023170"/>
    </source>
</evidence>
<dbReference type="GO" id="GO:0004930">
    <property type="term" value="F:G protein-coupled receptor activity"/>
    <property type="evidence" value="ECO:0007669"/>
    <property type="project" value="InterPro"/>
</dbReference>
<dbReference type="OrthoDB" id="425344at2759"/>
<protein>
    <submittedName>
        <fullName evidence="7">Metabotropic glutamate receptor 3</fullName>
    </submittedName>
</protein>
<dbReference type="EMBL" id="KK121567">
    <property type="protein sequence ID" value="KFM80731.1"/>
    <property type="molecule type" value="Genomic_DNA"/>
</dbReference>
<keyword evidence="3" id="KW-1133">Transmembrane helix</keyword>
<evidence type="ECO:0000313" key="8">
    <source>
        <dbReference type="Proteomes" id="UP000054359"/>
    </source>
</evidence>
<reference evidence="7 8" key="1">
    <citation type="submission" date="2013-11" db="EMBL/GenBank/DDBJ databases">
        <title>Genome sequencing of Stegodyphus mimosarum.</title>
        <authorList>
            <person name="Bechsgaard J."/>
        </authorList>
    </citation>
    <scope>NUCLEOTIDE SEQUENCE [LARGE SCALE GENOMIC DNA]</scope>
</reference>
<evidence type="ECO:0000256" key="3">
    <source>
        <dbReference type="ARBA" id="ARBA00022989"/>
    </source>
</evidence>
<evidence type="ECO:0000256" key="6">
    <source>
        <dbReference type="ARBA" id="ARBA00023180"/>
    </source>
</evidence>
<proteinExistence type="predicted"/>